<gene>
    <name evidence="1" type="ORF">J3D65DRAFT_589546</name>
</gene>
<accession>A0ABR1LTI3</accession>
<proteinExistence type="predicted"/>
<name>A0ABR1LTI3_9PEZI</name>
<dbReference type="RefSeq" id="XP_066655496.1">
    <property type="nucleotide sequence ID" value="XM_066797779.1"/>
</dbReference>
<dbReference type="GeneID" id="92030685"/>
<evidence type="ECO:0000313" key="2">
    <source>
        <dbReference type="Proteomes" id="UP001360953"/>
    </source>
</evidence>
<evidence type="ECO:0000313" key="1">
    <source>
        <dbReference type="EMBL" id="KAK7537345.1"/>
    </source>
</evidence>
<dbReference type="Proteomes" id="UP001360953">
    <property type="component" value="Unassembled WGS sequence"/>
</dbReference>
<dbReference type="PANTHER" id="PTHR31630">
    <property type="entry name" value="PHYTANOYL-COA DIOXYGENASE-RELATED-RELATED"/>
    <property type="match status" value="1"/>
</dbReference>
<reference evidence="1 2" key="1">
    <citation type="submission" date="2024-04" db="EMBL/GenBank/DDBJ databases">
        <title>Phyllosticta paracitricarpa is synonymous to the EU quarantine fungus P. citricarpa based on phylogenomic analyses.</title>
        <authorList>
            <consortium name="Lawrence Berkeley National Laboratory"/>
            <person name="Van ingen-buijs V.A."/>
            <person name="Van westerhoven A.C."/>
            <person name="Haridas S."/>
            <person name="Skiadas P."/>
            <person name="Martin F."/>
            <person name="Groenewald J.Z."/>
            <person name="Crous P.W."/>
            <person name="Seidl M.F."/>
        </authorList>
    </citation>
    <scope>NUCLEOTIDE SEQUENCE [LARGE SCALE GENOMIC DNA]</scope>
    <source>
        <strain evidence="1 2">CPC 17464</strain>
    </source>
</reference>
<keyword evidence="2" id="KW-1185">Reference proteome</keyword>
<dbReference type="Gene3D" id="2.60.120.620">
    <property type="entry name" value="q2cbj1_9rhob like domain"/>
    <property type="match status" value="1"/>
</dbReference>
<protein>
    <recommendedName>
        <fullName evidence="3">Phytanoyl-CoA dioxygenase</fullName>
    </recommendedName>
</protein>
<dbReference type="PANTHER" id="PTHR31630:SF6">
    <property type="entry name" value="PHYTANOYL-COA DIOXYGENASE-RELATED"/>
    <property type="match status" value="1"/>
</dbReference>
<dbReference type="InterPro" id="IPR008775">
    <property type="entry name" value="Phytyl_CoA_dOase-like"/>
</dbReference>
<comment type="caution">
    <text evidence="1">The sequence shown here is derived from an EMBL/GenBank/DDBJ whole genome shotgun (WGS) entry which is preliminary data.</text>
</comment>
<sequence length="325" mass="37304">MPHYESEPSIDTSVKTGDWRDQLYEDGYVVVKGVLSPERAQSYVDRMFQWLETFPYGFKTDDKSTWDAEHLPAHMKGGMYHGYSVQHEKVMWDARMEPKLIETFAKLWGTDELLVSFDGMNLTIPTTERPVSEPWPHVDQSPLRKGMQCVQGILNLAPNGPKDGGLIVAKGSSKLNEQFFKAHEVIGRKTWGSTDWFGFQPEEVDWFLNRGCEMVKVCAEPGDLLLWDSRTIHYNVLPESQNTRAVMYICYTPAAFATPENLEKKKEIYEKRVGTTHWPHANIFQHTEKKLRLGKPDPCSRTRPHEEPDETEALLKLAGVLPYSQ</sequence>
<organism evidence="1 2">
    <name type="scientific">Phyllosticta citribraziliensis</name>
    <dbReference type="NCBI Taxonomy" id="989973"/>
    <lineage>
        <taxon>Eukaryota</taxon>
        <taxon>Fungi</taxon>
        <taxon>Dikarya</taxon>
        <taxon>Ascomycota</taxon>
        <taxon>Pezizomycotina</taxon>
        <taxon>Dothideomycetes</taxon>
        <taxon>Dothideomycetes incertae sedis</taxon>
        <taxon>Botryosphaeriales</taxon>
        <taxon>Phyllostictaceae</taxon>
        <taxon>Phyllosticta</taxon>
    </lineage>
</organism>
<dbReference type="SUPFAM" id="SSF51197">
    <property type="entry name" value="Clavaminate synthase-like"/>
    <property type="match status" value="1"/>
</dbReference>
<evidence type="ECO:0008006" key="3">
    <source>
        <dbReference type="Google" id="ProtNLM"/>
    </source>
</evidence>
<dbReference type="Pfam" id="PF05721">
    <property type="entry name" value="PhyH"/>
    <property type="match status" value="1"/>
</dbReference>
<dbReference type="EMBL" id="JBBPEH010000006">
    <property type="protein sequence ID" value="KAK7537345.1"/>
    <property type="molecule type" value="Genomic_DNA"/>
</dbReference>